<protein>
    <recommendedName>
        <fullName evidence="9">Magnesium transporter</fullName>
    </recommendedName>
</protein>
<feature type="transmembrane region" description="Helical" evidence="6">
    <location>
        <begin position="115"/>
        <end position="136"/>
    </location>
</feature>
<keyword evidence="4 6" id="KW-0472">Membrane</keyword>
<feature type="transmembrane region" description="Helical" evidence="6">
    <location>
        <begin position="148"/>
        <end position="168"/>
    </location>
</feature>
<evidence type="ECO:0000256" key="2">
    <source>
        <dbReference type="ARBA" id="ARBA00022692"/>
    </source>
</evidence>
<evidence type="ECO:0000256" key="3">
    <source>
        <dbReference type="ARBA" id="ARBA00022989"/>
    </source>
</evidence>
<dbReference type="InterPro" id="IPR002523">
    <property type="entry name" value="MgTranspt_CorA/ZnTranspt_ZntB"/>
</dbReference>
<dbReference type="Proteomes" id="UP000183567">
    <property type="component" value="Unassembled WGS sequence"/>
</dbReference>
<keyword evidence="3 6" id="KW-1133">Transmembrane helix</keyword>
<evidence type="ECO:0008006" key="9">
    <source>
        <dbReference type="Google" id="ProtNLM"/>
    </source>
</evidence>
<evidence type="ECO:0000256" key="5">
    <source>
        <dbReference type="SAM" id="Coils"/>
    </source>
</evidence>
<dbReference type="SUPFAM" id="SSF144083">
    <property type="entry name" value="Magnesium transport protein CorA, transmembrane region"/>
    <property type="match status" value="1"/>
</dbReference>
<dbReference type="GO" id="GO:0015095">
    <property type="term" value="F:magnesium ion transmembrane transporter activity"/>
    <property type="evidence" value="ECO:0007669"/>
    <property type="project" value="TreeGrafter"/>
</dbReference>
<dbReference type="AlphaFoldDB" id="A0A1J8PRZ6"/>
<dbReference type="GO" id="GO:0015087">
    <property type="term" value="F:cobalt ion transmembrane transporter activity"/>
    <property type="evidence" value="ECO:0007669"/>
    <property type="project" value="TreeGrafter"/>
</dbReference>
<evidence type="ECO:0000256" key="1">
    <source>
        <dbReference type="ARBA" id="ARBA00004651"/>
    </source>
</evidence>
<evidence type="ECO:0000256" key="6">
    <source>
        <dbReference type="SAM" id="Phobius"/>
    </source>
</evidence>
<comment type="subcellular location">
    <subcellularLocation>
        <location evidence="1">Cell membrane</location>
        <topology evidence="1">Multi-pass membrane protein</topology>
    </subcellularLocation>
</comment>
<accession>A0A1J8PRZ6</accession>
<sequence>MPLESDVLTESRVEHTRDLHSLQAYLLHYESLLHSVRVSVSFIEKTPNPAMESEVFFDEQRKTSDELMKKECDNLLNEIDRLQKRREMLSKHLKNVMDLAFANVNIRDSASMRQVTYLTMIFLPASLIASVFGMNVREINPGTLGTTVRYTQITIALTALTFYVVVTLQTHTSFHDRGATMCKRAAWPILLPWKILRNMETVARPHPPRKANLRRTYFRRD</sequence>
<comment type="caution">
    <text evidence="7">The sequence shown here is derived from an EMBL/GenBank/DDBJ whole genome shotgun (WGS) entry which is preliminary data.</text>
</comment>
<dbReference type="STRING" id="180088.A0A1J8PRZ6"/>
<dbReference type="GO" id="GO:0000287">
    <property type="term" value="F:magnesium ion binding"/>
    <property type="evidence" value="ECO:0007669"/>
    <property type="project" value="TreeGrafter"/>
</dbReference>
<dbReference type="PANTHER" id="PTHR46494">
    <property type="entry name" value="CORA FAMILY METAL ION TRANSPORTER (EUROFUNG)"/>
    <property type="match status" value="1"/>
</dbReference>
<dbReference type="OrthoDB" id="3231000at2759"/>
<keyword evidence="2 6" id="KW-0812">Transmembrane</keyword>
<dbReference type="PANTHER" id="PTHR46494:SF1">
    <property type="entry name" value="CORA FAMILY METAL ION TRANSPORTER (EUROFUNG)"/>
    <property type="match status" value="1"/>
</dbReference>
<reference evidence="7 8" key="1">
    <citation type="submission" date="2016-03" db="EMBL/GenBank/DDBJ databases">
        <title>Comparative genomics of the ectomycorrhizal sister species Rhizopogon vinicolor and Rhizopogon vesiculosus (Basidiomycota: Boletales) reveals a divergence of the mating type B locus.</title>
        <authorList>
            <person name="Mujic A.B."/>
            <person name="Kuo A."/>
            <person name="Tritt A."/>
            <person name="Lipzen A."/>
            <person name="Chen C."/>
            <person name="Johnson J."/>
            <person name="Sharma A."/>
            <person name="Barry K."/>
            <person name="Grigoriev I.V."/>
            <person name="Spatafora J.W."/>
        </authorList>
    </citation>
    <scope>NUCLEOTIDE SEQUENCE [LARGE SCALE GENOMIC DNA]</scope>
    <source>
        <strain evidence="7 8">AM-OR11-056</strain>
    </source>
</reference>
<proteinExistence type="predicted"/>
<dbReference type="Pfam" id="PF01544">
    <property type="entry name" value="CorA"/>
    <property type="match status" value="1"/>
</dbReference>
<evidence type="ECO:0000313" key="7">
    <source>
        <dbReference type="EMBL" id="OJA11295.1"/>
    </source>
</evidence>
<evidence type="ECO:0000313" key="8">
    <source>
        <dbReference type="Proteomes" id="UP000183567"/>
    </source>
</evidence>
<gene>
    <name evidence="7" type="ORF">AZE42_06522</name>
</gene>
<name>A0A1J8PRZ6_9AGAM</name>
<dbReference type="EMBL" id="LVVM01005121">
    <property type="protein sequence ID" value="OJA11295.1"/>
    <property type="molecule type" value="Genomic_DNA"/>
</dbReference>
<keyword evidence="8" id="KW-1185">Reference proteome</keyword>
<dbReference type="InterPro" id="IPR045863">
    <property type="entry name" value="CorA_TM1_TM2"/>
</dbReference>
<feature type="coiled-coil region" evidence="5">
    <location>
        <begin position="65"/>
        <end position="99"/>
    </location>
</feature>
<dbReference type="Gene3D" id="1.20.58.340">
    <property type="entry name" value="Magnesium transport protein CorA, transmembrane region"/>
    <property type="match status" value="1"/>
</dbReference>
<organism evidence="7 8">
    <name type="scientific">Rhizopogon vesiculosus</name>
    <dbReference type="NCBI Taxonomy" id="180088"/>
    <lineage>
        <taxon>Eukaryota</taxon>
        <taxon>Fungi</taxon>
        <taxon>Dikarya</taxon>
        <taxon>Basidiomycota</taxon>
        <taxon>Agaricomycotina</taxon>
        <taxon>Agaricomycetes</taxon>
        <taxon>Agaricomycetidae</taxon>
        <taxon>Boletales</taxon>
        <taxon>Suillineae</taxon>
        <taxon>Rhizopogonaceae</taxon>
        <taxon>Rhizopogon</taxon>
    </lineage>
</organism>
<dbReference type="GO" id="GO:0050897">
    <property type="term" value="F:cobalt ion binding"/>
    <property type="evidence" value="ECO:0007669"/>
    <property type="project" value="TreeGrafter"/>
</dbReference>
<evidence type="ECO:0000256" key="4">
    <source>
        <dbReference type="ARBA" id="ARBA00023136"/>
    </source>
</evidence>
<keyword evidence="5" id="KW-0175">Coiled coil</keyword>
<dbReference type="GO" id="GO:0005886">
    <property type="term" value="C:plasma membrane"/>
    <property type="evidence" value="ECO:0007669"/>
    <property type="project" value="UniProtKB-SubCell"/>
</dbReference>